<dbReference type="Pfam" id="PF00005">
    <property type="entry name" value="ABC_tran"/>
    <property type="match status" value="1"/>
</dbReference>
<evidence type="ECO:0000313" key="5">
    <source>
        <dbReference type="Proteomes" id="UP001617213"/>
    </source>
</evidence>
<accession>A0ABW8E0R1</accession>
<evidence type="ECO:0000256" key="2">
    <source>
        <dbReference type="ARBA" id="ARBA00022448"/>
    </source>
</evidence>
<comment type="similarity">
    <text evidence="1">Belongs to the ABC transporter superfamily.</text>
</comment>
<dbReference type="InterPro" id="IPR003439">
    <property type="entry name" value="ABC_transporter-like_ATP-bd"/>
</dbReference>
<protein>
    <submittedName>
        <fullName evidence="4">ATP-binding cassette domain-containing protein</fullName>
    </submittedName>
</protein>
<reference evidence="4 5" key="1">
    <citation type="submission" date="2024-10" db="EMBL/GenBank/DDBJ databases">
        <title>The Natural Products Discovery Center: Release of the First 8490 Sequenced Strains for Exploring Actinobacteria Biosynthetic Diversity.</title>
        <authorList>
            <person name="Kalkreuter E."/>
            <person name="Kautsar S.A."/>
            <person name="Yang D."/>
            <person name="Bader C.D."/>
            <person name="Teijaro C.N."/>
            <person name="Fluegel L."/>
            <person name="Davis C.M."/>
            <person name="Simpson J.R."/>
            <person name="Lauterbach L."/>
            <person name="Steele A.D."/>
            <person name="Gui C."/>
            <person name="Meng S."/>
            <person name="Li G."/>
            <person name="Viehrig K."/>
            <person name="Ye F."/>
            <person name="Su P."/>
            <person name="Kiefer A.F."/>
            <person name="Nichols A."/>
            <person name="Cepeda A.J."/>
            <person name="Yan W."/>
            <person name="Fan B."/>
            <person name="Jiang Y."/>
            <person name="Adhikari A."/>
            <person name="Zheng C.-J."/>
            <person name="Schuster L."/>
            <person name="Cowan T.M."/>
            <person name="Smanski M.J."/>
            <person name="Chevrette M.G."/>
            <person name="De Carvalho L.P.S."/>
            <person name="Shen B."/>
        </authorList>
    </citation>
    <scope>NUCLEOTIDE SEQUENCE [LARGE SCALE GENOMIC DNA]</scope>
    <source>
        <strain evidence="4 5">NPDC087581</strain>
    </source>
</reference>
<evidence type="ECO:0000259" key="3">
    <source>
        <dbReference type="PROSITE" id="PS50893"/>
    </source>
</evidence>
<comment type="caution">
    <text evidence="4">The sequence shown here is derived from an EMBL/GenBank/DDBJ whole genome shotgun (WGS) entry which is preliminary data.</text>
</comment>
<keyword evidence="4" id="KW-0547">Nucleotide-binding</keyword>
<dbReference type="Gene3D" id="3.40.50.300">
    <property type="entry name" value="P-loop containing nucleotide triphosphate hydrolases"/>
    <property type="match status" value="1"/>
</dbReference>
<dbReference type="Proteomes" id="UP001617213">
    <property type="component" value="Unassembled WGS sequence"/>
</dbReference>
<organism evidence="4 5">
    <name type="scientific">Pseudomonas sivasensis</name>
    <dbReference type="NCBI Taxonomy" id="1880678"/>
    <lineage>
        <taxon>Bacteria</taxon>
        <taxon>Pseudomonadati</taxon>
        <taxon>Pseudomonadota</taxon>
        <taxon>Gammaproteobacteria</taxon>
        <taxon>Pseudomonadales</taxon>
        <taxon>Pseudomonadaceae</taxon>
        <taxon>Pseudomonas</taxon>
    </lineage>
</organism>
<dbReference type="PANTHER" id="PTHR43335">
    <property type="entry name" value="ABC TRANSPORTER, ATP-BINDING PROTEIN"/>
    <property type="match status" value="1"/>
</dbReference>
<evidence type="ECO:0000256" key="1">
    <source>
        <dbReference type="ARBA" id="ARBA00005417"/>
    </source>
</evidence>
<name>A0ABW8E0R1_9PSED</name>
<dbReference type="SUPFAM" id="SSF52540">
    <property type="entry name" value="P-loop containing nucleoside triphosphate hydrolases"/>
    <property type="match status" value="1"/>
</dbReference>
<proteinExistence type="inferred from homology"/>
<sequence>MIKITNLIKHLNKKTIINDFSFSACKHECLGLFGENPTVKTALLDLISGSTLPFSGHINIQGIDTTTQSHKVKKIVGYQINKCVSHPTMLVKEFLDYIAAIRGLRGTEKRAKVEQAAARLELSSVLNAPLDALSIGLKRKVAIAQAILHTPTLLLLDEPTEGLTPDQKHKFRALIQSLTQDMTVIVASRHCDELSEFCTRALVIAGNRLVADTPMPDLQRNSRHFQAVTLAADAPLDLLALAVLPGVAGIEEHRHAPGTVTVLAMPGHTIYPHINALIAHRRWKINSLNLEPGRLSDVVHHLSREARL</sequence>
<evidence type="ECO:0000313" key="4">
    <source>
        <dbReference type="EMBL" id="MFJ2678750.1"/>
    </source>
</evidence>
<feature type="domain" description="ABC transporter" evidence="3">
    <location>
        <begin position="2"/>
        <end position="231"/>
    </location>
</feature>
<keyword evidence="4" id="KW-0067">ATP-binding</keyword>
<gene>
    <name evidence="4" type="ORF">ACIOWJ_11710</name>
</gene>
<dbReference type="InterPro" id="IPR027417">
    <property type="entry name" value="P-loop_NTPase"/>
</dbReference>
<dbReference type="EMBL" id="JBIUWZ010000013">
    <property type="protein sequence ID" value="MFJ2678750.1"/>
    <property type="molecule type" value="Genomic_DNA"/>
</dbReference>
<keyword evidence="5" id="KW-1185">Reference proteome</keyword>
<dbReference type="GO" id="GO:0005524">
    <property type="term" value="F:ATP binding"/>
    <property type="evidence" value="ECO:0007669"/>
    <property type="project" value="UniProtKB-KW"/>
</dbReference>
<dbReference type="PROSITE" id="PS50893">
    <property type="entry name" value="ABC_TRANSPORTER_2"/>
    <property type="match status" value="1"/>
</dbReference>
<keyword evidence="2" id="KW-0813">Transport</keyword>
<dbReference type="RefSeq" id="WP_099601455.1">
    <property type="nucleotide sequence ID" value="NZ_JAOAQN010000002.1"/>
</dbReference>